<feature type="compositionally biased region" description="Polar residues" evidence="5">
    <location>
        <begin position="176"/>
        <end position="185"/>
    </location>
</feature>
<feature type="region of interest" description="Disordered" evidence="5">
    <location>
        <begin position="1953"/>
        <end position="2118"/>
    </location>
</feature>
<sequence>MPKKPFSVSWMQAAMADDGSIPYNCVAWTLIEGYPWSPVYVLDPNQVRENLEMLGNSHQDHLKKAREWPNVYRLVYNFGYHNISLQRLGQFIKPWNCHEHHRFLKGYPLESMSGRFVVQAFQEALYEAQTFLQTDERYRLLPNMTASDFYPSCNKPAPTVMAPIQALSSLPSVLQGNQDAYSHSPRNLCGSHVESSTGQSDSLGHILDSVQRKGTQQQLKAPSMRYHASPTPQMRSEEQPAAPSRRTRAMIQLEQGTHQMEKSRQPQIAQESQRLSHLTLLHQAASLRQSPARKSSSRLAAKESHQPKDNTPPKEVDSRTIQKSKRSKPAKTAAKKLRIAKTRKPPSRARIKDAQSSPVVPVPLIPTVVKTAAANVETTVSYSSPPRTLGELLHPTTQSKPQHQTEDIRMGHPVARVDLNLARMGYAIDGVKMLGNPNSSKASLPVQFEPDIRLCDHKFNSIVWAYIHGMSWWPAIVLDPFQVRSALNYLGNSHGLPLKRCKKDPNDCRLVYVFGLYVFWALKSKIRPWRCFDHETFLHGAVALFDTNAPMVDMFAEGVREAEAYLGAQVLDQVLPYIDSSEISSAAVMLPPAEVQCNTVAWARREGDWWPVFICDPRTLRLNLYHLGIGVLQQLRVARGLPFHNRIVYYFGSHEFGLYKDDSMIKRWLCSQHTEFSKAPSKSPDGISLADAVKEVQEFFVSDEGSRVLLCKFIDRGATLPQLHSFTEGAKIPEYDGLRIVFGLYQPSSIRAKRGEEGDNAPVQRSEIVPTPSSSSAVGCGNTISPMKTVLPTVLMQHGLYPILLPLPLERISMQPTEDHQLHENAMADVLTELVDTNCMANSTIEMGETKGDTIESPEAIQEATEAITPEQNVPDFNYDMLALEENSEVELSIIYTVEDLVATVEIQCTDESSQWNANDTDETSNVVDGEYDLNRVAWARKSSKHPWWPVFVCDPRTFRSELHFLGIRHRRLLYRARRDIASKRLVYYFGRHTFGVTSLPFLKRWNSSSHTNYATGLNPNGAAVDIFLEALHEAQKCHDLNGARCDLPFVMPWDVDLSRVPPTPPQDAVKYASVVWAQESGSWWPVYTCDPDMFRPELQLGPEDARLLRIAVQLPQYYILVYFFGKHQFGLRQRLALTNGWLCCNHRSYMDQCLENEGSVSEQALSEAEEFVSKHEPHKLPFQLHLVPSVKTSASPRQLKLMGKVPVARTSHLDSFWLAEWREETKVARHEAELKAHRKDVYSFFKKMMRLDNNDSDSSLSSSSGVSVRSVDDSDEPESCDTEWEHSDPESSRRTYSKELKLGGKAKSPGRHTTPEPPALSSIVRTRVVSTPRNPIYRRLSCNGGIQRTAHIWKHFIWLEHLGRYHNNKYIECRFCRQAYENRGNRDIAPPKVLVSQVSKMKQHLLKCPHCNFSHEDLESPNDAKRAIEMTSTVEKLSQRSRRSLRSTAAEVGSDTHGTAEVPQQKVDDDKRVQVKDSIPQVEASTEPVANKEPDITPVKASGTIHNDDNSEFDHEIQVPTWPALATSTAPVKKPKVESQVLKKRKSQKFIVLDGDSDTMSDENFKSLRMVAKVCSVKKRRKTAELPATSERPTTRNGLILPPLVGHPFIRPKEKDRTEPIEPIVAVQPTLPMPKNVQPEPITPPVAVAPSHPTVERELLLQRRVFPQHLAIVAPPVLPTPSAKGLTDWHDTIVWAYVKGFPWVPAYVLNPFKLRTDLHLLGKDHAPTLKNAKQKPRDNLIIYYFGTHNFGLITKPSIALRPWHCDERSKFLKGFPKASCRSKAKEELVDAIEEAKCFEAADKSTRLLPYMVPSDTDPSRSPPQVQPVAVDSLAWAISQGYPWMPVYVCDPYKLRSNLHFLGNDHYDDLMEARLSPNSRLVYYFGSHCFCLYKMNGSLKPWDCPEQNLFRKGQSESILYIKPSILAEFNEAMKEVEEFLSMDVENRVLPEMHSSDMNPLLPSPQSQNSENWDVGSDASIPDSEATVSDGESRQVDLQTNSHKMTKAVISVRTRQPKTQGNSSVAQQETRTKDKATPRRPHKSPPLYKPRNAPTTYPITTPANNVIVIDSSNESEDASNMSVSSAKEEEELSQRESSGSDSDEGCYAARRHSTCQIGK</sequence>
<feature type="compositionally biased region" description="Low complexity" evidence="5">
    <location>
        <begin position="1257"/>
        <end position="1270"/>
    </location>
</feature>
<dbReference type="InterPro" id="IPR003656">
    <property type="entry name" value="Znf_BED"/>
</dbReference>
<dbReference type="GO" id="GO:0003677">
    <property type="term" value="F:DNA binding"/>
    <property type="evidence" value="ECO:0007669"/>
    <property type="project" value="InterPro"/>
</dbReference>
<feature type="region of interest" description="Disordered" evidence="5">
    <location>
        <begin position="1256"/>
        <end position="1320"/>
    </location>
</feature>
<dbReference type="STRING" id="157072.A0A024UFA3"/>
<evidence type="ECO:0000256" key="1">
    <source>
        <dbReference type="ARBA" id="ARBA00022723"/>
    </source>
</evidence>
<feature type="region of interest" description="Disordered" evidence="5">
    <location>
        <begin position="176"/>
        <end position="246"/>
    </location>
</feature>
<feature type="compositionally biased region" description="Basic and acidic residues" evidence="5">
    <location>
        <begin position="300"/>
        <end position="320"/>
    </location>
</feature>
<dbReference type="CDD" id="cd05162">
    <property type="entry name" value="PWWP"/>
    <property type="match status" value="6"/>
</dbReference>
<feature type="region of interest" description="Disordered" evidence="5">
    <location>
        <begin position="1434"/>
        <end position="1511"/>
    </location>
</feature>
<dbReference type="InterPro" id="IPR000313">
    <property type="entry name" value="PWWP_dom"/>
</dbReference>
<feature type="region of interest" description="Disordered" evidence="5">
    <location>
        <begin position="754"/>
        <end position="780"/>
    </location>
</feature>
<reference evidence="8" key="1">
    <citation type="submission" date="2013-12" db="EMBL/GenBank/DDBJ databases">
        <title>The Genome Sequence of Aphanomyces invadans NJM9701.</title>
        <authorList>
            <consortium name="The Broad Institute Genomics Platform"/>
            <person name="Russ C."/>
            <person name="Tyler B."/>
            <person name="van West P."/>
            <person name="Dieguez-Uribeondo J."/>
            <person name="Young S.K."/>
            <person name="Zeng Q."/>
            <person name="Gargeya S."/>
            <person name="Fitzgerald M."/>
            <person name="Abouelleil A."/>
            <person name="Alvarado L."/>
            <person name="Chapman S.B."/>
            <person name="Gainer-Dewar J."/>
            <person name="Goldberg J."/>
            <person name="Griggs A."/>
            <person name="Gujja S."/>
            <person name="Hansen M."/>
            <person name="Howarth C."/>
            <person name="Imamovic A."/>
            <person name="Ireland A."/>
            <person name="Larimer J."/>
            <person name="McCowan C."/>
            <person name="Murphy C."/>
            <person name="Pearson M."/>
            <person name="Poon T.W."/>
            <person name="Priest M."/>
            <person name="Roberts A."/>
            <person name="Saif S."/>
            <person name="Shea T."/>
            <person name="Sykes S."/>
            <person name="Wortman J."/>
            <person name="Nusbaum C."/>
            <person name="Birren B."/>
        </authorList>
    </citation>
    <scope>NUCLEOTIDE SEQUENCE [LARGE SCALE GENOMIC DNA]</scope>
    <source>
        <strain evidence="8">NJM9701</strain>
    </source>
</reference>
<proteinExistence type="predicted"/>
<feature type="domain" description="PWWP" evidence="7">
    <location>
        <begin position="1691"/>
        <end position="1776"/>
    </location>
</feature>
<organism evidence="8">
    <name type="scientific">Aphanomyces invadans</name>
    <dbReference type="NCBI Taxonomy" id="157072"/>
    <lineage>
        <taxon>Eukaryota</taxon>
        <taxon>Sar</taxon>
        <taxon>Stramenopiles</taxon>
        <taxon>Oomycota</taxon>
        <taxon>Saprolegniomycetes</taxon>
        <taxon>Saprolegniales</taxon>
        <taxon>Verrucalvaceae</taxon>
        <taxon>Aphanomyces</taxon>
    </lineage>
</organism>
<dbReference type="RefSeq" id="XP_008866377.1">
    <property type="nucleotide sequence ID" value="XM_008868155.1"/>
</dbReference>
<evidence type="ECO:0000256" key="4">
    <source>
        <dbReference type="PROSITE-ProRule" id="PRU00027"/>
    </source>
</evidence>
<evidence type="ECO:0000259" key="7">
    <source>
        <dbReference type="PROSITE" id="PS50812"/>
    </source>
</evidence>
<feature type="compositionally biased region" description="Polar residues" evidence="5">
    <location>
        <begin position="2012"/>
        <end position="2028"/>
    </location>
</feature>
<feature type="domain" description="PWWP" evidence="7">
    <location>
        <begin position="459"/>
        <end position="533"/>
    </location>
</feature>
<feature type="compositionally biased region" description="Polar residues" evidence="5">
    <location>
        <begin position="771"/>
        <end position="780"/>
    </location>
</feature>
<evidence type="ECO:0000259" key="6">
    <source>
        <dbReference type="PROSITE" id="PS50808"/>
    </source>
</evidence>
<evidence type="ECO:0000313" key="8">
    <source>
        <dbReference type="EMBL" id="ETW04934.1"/>
    </source>
</evidence>
<dbReference type="Pfam" id="PF00855">
    <property type="entry name" value="PWWP"/>
    <property type="match status" value="5"/>
</dbReference>
<dbReference type="OrthoDB" id="10521353at2759"/>
<dbReference type="PROSITE" id="PS50812">
    <property type="entry name" value="PWWP"/>
    <property type="match status" value="2"/>
</dbReference>
<gene>
    <name evidence="8" type="ORF">H310_04033</name>
</gene>
<feature type="compositionally biased region" description="Basic and acidic residues" evidence="5">
    <location>
        <begin position="1467"/>
        <end position="1476"/>
    </location>
</feature>
<feature type="compositionally biased region" description="Acidic residues" evidence="5">
    <location>
        <begin position="1274"/>
        <end position="1283"/>
    </location>
</feature>
<feature type="compositionally biased region" description="Polar residues" evidence="5">
    <location>
        <begin position="286"/>
        <end position="298"/>
    </location>
</feature>
<evidence type="ECO:0000256" key="3">
    <source>
        <dbReference type="ARBA" id="ARBA00022833"/>
    </source>
</evidence>
<evidence type="ECO:0008006" key="9">
    <source>
        <dbReference type="Google" id="ProtNLM"/>
    </source>
</evidence>
<evidence type="ECO:0000256" key="5">
    <source>
        <dbReference type="SAM" id="MobiDB-lite"/>
    </source>
</evidence>
<feature type="compositionally biased region" description="Polar residues" evidence="5">
    <location>
        <begin position="2052"/>
        <end position="2063"/>
    </location>
</feature>
<dbReference type="VEuPathDB" id="FungiDB:H310_04033"/>
<dbReference type="SUPFAM" id="SSF63748">
    <property type="entry name" value="Tudor/PWWP/MBT"/>
    <property type="match status" value="5"/>
</dbReference>
<name>A0A024UFA3_9STRA</name>
<keyword evidence="3" id="KW-0862">Zinc</keyword>
<dbReference type="PROSITE" id="PS50808">
    <property type="entry name" value="ZF_BED"/>
    <property type="match status" value="1"/>
</dbReference>
<dbReference type="GeneID" id="20081083"/>
<feature type="compositionally biased region" description="Polar residues" evidence="5">
    <location>
        <begin position="193"/>
        <end position="202"/>
    </location>
</feature>
<feature type="region of interest" description="Disordered" evidence="5">
    <location>
        <begin position="285"/>
        <end position="355"/>
    </location>
</feature>
<keyword evidence="2 4" id="KW-0863">Zinc-finger</keyword>
<dbReference type="Gene3D" id="2.30.30.140">
    <property type="match status" value="7"/>
</dbReference>
<protein>
    <recommendedName>
        <fullName evidence="9">PWWP domain-containing protein</fullName>
    </recommendedName>
</protein>
<evidence type="ECO:0000256" key="2">
    <source>
        <dbReference type="ARBA" id="ARBA00022771"/>
    </source>
</evidence>
<keyword evidence="1" id="KW-0479">Metal-binding</keyword>
<feature type="domain" description="BED-type" evidence="6">
    <location>
        <begin position="1348"/>
        <end position="1423"/>
    </location>
</feature>
<dbReference type="GO" id="GO:0008270">
    <property type="term" value="F:zinc ion binding"/>
    <property type="evidence" value="ECO:0007669"/>
    <property type="project" value="UniProtKB-KW"/>
</dbReference>
<feature type="compositionally biased region" description="Basic and acidic residues" evidence="5">
    <location>
        <begin position="1284"/>
        <end position="1303"/>
    </location>
</feature>
<accession>A0A024UFA3</accession>
<feature type="compositionally biased region" description="Basic residues" evidence="5">
    <location>
        <begin position="322"/>
        <end position="349"/>
    </location>
</feature>
<dbReference type="EMBL" id="KI913957">
    <property type="protein sequence ID" value="ETW04934.1"/>
    <property type="molecule type" value="Genomic_DNA"/>
</dbReference>